<protein>
    <submittedName>
        <fullName evidence="2">Uncharacterized protein</fullName>
    </submittedName>
</protein>
<dbReference type="AlphaFoldDB" id="A0A0N0C4U0"/>
<dbReference type="RefSeq" id="WP_053780720.1">
    <property type="nucleotide sequence ID" value="NZ_LITU01000053.1"/>
</dbReference>
<organism evidence="2 3">
    <name type="scientific">Paenibacillus xylanivorans</name>
    <dbReference type="NCBI Taxonomy" id="1705561"/>
    <lineage>
        <taxon>Bacteria</taxon>
        <taxon>Bacillati</taxon>
        <taxon>Bacillota</taxon>
        <taxon>Bacilli</taxon>
        <taxon>Bacillales</taxon>
        <taxon>Paenibacillaceae</taxon>
        <taxon>Paenibacillus</taxon>
    </lineage>
</organism>
<name>A0A0N0C4U0_9BACL</name>
<proteinExistence type="predicted"/>
<comment type="caution">
    <text evidence="2">The sequence shown here is derived from an EMBL/GenBank/DDBJ whole genome shotgun (WGS) entry which is preliminary data.</text>
</comment>
<evidence type="ECO:0000313" key="3">
    <source>
        <dbReference type="Proteomes" id="UP000037688"/>
    </source>
</evidence>
<keyword evidence="1" id="KW-1133">Transmembrane helix</keyword>
<evidence type="ECO:0000256" key="1">
    <source>
        <dbReference type="SAM" id="Phobius"/>
    </source>
</evidence>
<dbReference type="OrthoDB" id="2652483at2"/>
<dbReference type="EMBL" id="LITU01000053">
    <property type="protein sequence ID" value="KOY16281.1"/>
    <property type="molecule type" value="Genomic_DNA"/>
</dbReference>
<feature type="transmembrane region" description="Helical" evidence="1">
    <location>
        <begin position="6"/>
        <end position="26"/>
    </location>
</feature>
<keyword evidence="1" id="KW-0472">Membrane</keyword>
<dbReference type="Proteomes" id="UP000037688">
    <property type="component" value="Unassembled WGS sequence"/>
</dbReference>
<accession>A0A0N0C4U0</accession>
<dbReference type="PATRIC" id="fig|1705561.3.peg.1930"/>
<keyword evidence="3" id="KW-1185">Reference proteome</keyword>
<evidence type="ECO:0000313" key="2">
    <source>
        <dbReference type="EMBL" id="KOY16281.1"/>
    </source>
</evidence>
<gene>
    <name evidence="2" type="ORF">AMS66_10375</name>
</gene>
<keyword evidence="1" id="KW-0812">Transmembrane</keyword>
<sequence length="175" mass="19443">MKIKVLPIALTAVISAVVLFGGWFVYRHVAVQSPIEKMVTQYVGVNDVQLTINRNDVQLKLDLQPDVDLGRLVQYIHKEGQTLIGTRSLKLDVVDHSNEALESWWGSAMFTVAQAMENKQYTEITPTLSKMATNGIKVNTAMDDNNVYVSLRDGDASKFIILPRVSGQIGVWPNA</sequence>
<reference evidence="2 3" key="1">
    <citation type="submission" date="2015-08" db="EMBL/GenBank/DDBJ databases">
        <title>Draft genome sequence of cellulolytic and xylanolytic Paenibacillus sp. A59, isolated from a decaying forest soil from Patagonia, Argentina.</title>
        <authorList>
            <person name="Ghio S."/>
            <person name="Caceres A.M."/>
            <person name="Talia P."/>
            <person name="Grasso D."/>
            <person name="Campos E."/>
        </authorList>
    </citation>
    <scope>NUCLEOTIDE SEQUENCE [LARGE SCALE GENOMIC DNA]</scope>
    <source>
        <strain evidence="2 3">A59</strain>
    </source>
</reference>